<evidence type="ECO:0000256" key="10">
    <source>
        <dbReference type="ARBA" id="ARBA00023224"/>
    </source>
</evidence>
<accession>A0A8T2MXR1</accession>
<evidence type="ECO:0000256" key="4">
    <source>
        <dbReference type="ARBA" id="ARBA00022692"/>
    </source>
</evidence>
<dbReference type="GO" id="GO:0005886">
    <property type="term" value="C:plasma membrane"/>
    <property type="evidence" value="ECO:0007669"/>
    <property type="project" value="UniProtKB-SubCell"/>
</dbReference>
<evidence type="ECO:0000259" key="12">
    <source>
        <dbReference type="PROSITE" id="PS50227"/>
    </source>
</evidence>
<evidence type="ECO:0000256" key="7">
    <source>
        <dbReference type="ARBA" id="ARBA00023040"/>
    </source>
</evidence>
<name>A0A8T2MXR1_9TELE</name>
<evidence type="ECO:0000313" key="14">
    <source>
        <dbReference type="EMBL" id="KAG9329177.1"/>
    </source>
</evidence>
<dbReference type="AlphaFoldDB" id="A0A8T2MXR1"/>
<dbReference type="Pfam" id="PF00002">
    <property type="entry name" value="7tm_2"/>
    <property type="match status" value="1"/>
</dbReference>
<dbReference type="InterPro" id="IPR003287">
    <property type="entry name" value="GPCR_2_calcitonin_rcpt_fam"/>
</dbReference>
<dbReference type="OrthoDB" id="8894638at2759"/>
<evidence type="ECO:0000256" key="2">
    <source>
        <dbReference type="ARBA" id="ARBA00005314"/>
    </source>
</evidence>
<dbReference type="PROSITE" id="PS50261">
    <property type="entry name" value="G_PROTEIN_RECEP_F2_4"/>
    <property type="match status" value="1"/>
</dbReference>
<evidence type="ECO:0000256" key="5">
    <source>
        <dbReference type="ARBA" id="ARBA00022729"/>
    </source>
</evidence>
<sequence length="141" mass="16235">MQLCPSYFGDFDPSEKVTKVCNTDGQWFRHPDSDRTWSNYTLCTAYTQNKLKLALSLYYMAIVGHTLSVIGCKVLATLMIYILASIYFWMLCEGIYLHTLIIVAVFVGEQHLGWYYLLGWGFPLVPTVTYAIARSLYFDDK</sequence>
<dbReference type="InterPro" id="IPR017981">
    <property type="entry name" value="GPCR_2-like_7TM"/>
</dbReference>
<keyword evidence="6 11" id="KW-1133">Transmembrane helix</keyword>
<dbReference type="GO" id="GO:0004948">
    <property type="term" value="F:calcitonin receptor activity"/>
    <property type="evidence" value="ECO:0007669"/>
    <property type="project" value="InterPro"/>
</dbReference>
<keyword evidence="10" id="KW-0807">Transducer</keyword>
<feature type="transmembrane region" description="Helical" evidence="11">
    <location>
        <begin position="86"/>
        <end position="107"/>
    </location>
</feature>
<dbReference type="SUPFAM" id="SSF111418">
    <property type="entry name" value="Hormone receptor domain"/>
    <property type="match status" value="1"/>
</dbReference>
<keyword evidence="9" id="KW-0675">Receptor</keyword>
<evidence type="ECO:0000256" key="6">
    <source>
        <dbReference type="ARBA" id="ARBA00022989"/>
    </source>
</evidence>
<dbReference type="GO" id="GO:0001525">
    <property type="term" value="P:angiogenesis"/>
    <property type="evidence" value="ECO:0007669"/>
    <property type="project" value="TreeGrafter"/>
</dbReference>
<feature type="domain" description="G-protein coupled receptors family 2 profile 2" evidence="13">
    <location>
        <begin position="70"/>
        <end position="141"/>
    </location>
</feature>
<dbReference type="EMBL" id="JAFBMS010001416">
    <property type="protein sequence ID" value="KAG9329177.1"/>
    <property type="molecule type" value="Genomic_DNA"/>
</dbReference>
<dbReference type="InterPro" id="IPR036445">
    <property type="entry name" value="GPCR_2_extracell_dom_sf"/>
</dbReference>
<feature type="domain" description="G-protein coupled receptors family 2 profile 1" evidence="12">
    <location>
        <begin position="1"/>
        <end position="47"/>
    </location>
</feature>
<keyword evidence="7" id="KW-0297">G-protein coupled receptor</keyword>
<keyword evidence="4 11" id="KW-0812">Transmembrane</keyword>
<dbReference type="PANTHER" id="PTHR45620">
    <property type="entry name" value="PDF RECEPTOR-LIKE PROTEIN-RELATED"/>
    <property type="match status" value="1"/>
</dbReference>
<gene>
    <name evidence="14" type="ORF">JZ751_007350</name>
</gene>
<dbReference type="PANTHER" id="PTHR45620:SF4">
    <property type="entry name" value="CALCITONIN RECEPTOR"/>
    <property type="match status" value="1"/>
</dbReference>
<comment type="subcellular location">
    <subcellularLocation>
        <location evidence="1">Cell membrane</location>
        <topology evidence="1">Multi-pass membrane protein</topology>
    </subcellularLocation>
</comment>
<comment type="similarity">
    <text evidence="2">Belongs to the G-protein coupled receptor 2 family.</text>
</comment>
<evidence type="ECO:0000256" key="1">
    <source>
        <dbReference type="ARBA" id="ARBA00004651"/>
    </source>
</evidence>
<evidence type="ECO:0000256" key="9">
    <source>
        <dbReference type="ARBA" id="ARBA00023170"/>
    </source>
</evidence>
<dbReference type="InterPro" id="IPR050332">
    <property type="entry name" value="GPCR_2"/>
</dbReference>
<dbReference type="GO" id="GO:0007166">
    <property type="term" value="P:cell surface receptor signaling pathway"/>
    <property type="evidence" value="ECO:0007669"/>
    <property type="project" value="InterPro"/>
</dbReference>
<dbReference type="PRINTS" id="PR00249">
    <property type="entry name" value="GPCRSECRETIN"/>
</dbReference>
<dbReference type="GO" id="GO:0001605">
    <property type="term" value="F:adrenomedullin receptor activity"/>
    <property type="evidence" value="ECO:0007669"/>
    <property type="project" value="TreeGrafter"/>
</dbReference>
<evidence type="ECO:0000256" key="3">
    <source>
        <dbReference type="ARBA" id="ARBA00022475"/>
    </source>
</evidence>
<dbReference type="InterPro" id="IPR000832">
    <property type="entry name" value="GPCR_2_secretin-like"/>
</dbReference>
<dbReference type="PROSITE" id="PS50227">
    <property type="entry name" value="G_PROTEIN_RECEP_F2_3"/>
    <property type="match status" value="1"/>
</dbReference>
<feature type="transmembrane region" description="Helical" evidence="11">
    <location>
        <begin position="114"/>
        <end position="133"/>
    </location>
</feature>
<organism evidence="14 15">
    <name type="scientific">Albula glossodonta</name>
    <name type="common">roundjaw bonefish</name>
    <dbReference type="NCBI Taxonomy" id="121402"/>
    <lineage>
        <taxon>Eukaryota</taxon>
        <taxon>Metazoa</taxon>
        <taxon>Chordata</taxon>
        <taxon>Craniata</taxon>
        <taxon>Vertebrata</taxon>
        <taxon>Euteleostomi</taxon>
        <taxon>Actinopterygii</taxon>
        <taxon>Neopterygii</taxon>
        <taxon>Teleostei</taxon>
        <taxon>Albuliformes</taxon>
        <taxon>Albulidae</taxon>
        <taxon>Albula</taxon>
    </lineage>
</organism>
<comment type="caution">
    <text evidence="14">The sequence shown here is derived from an EMBL/GenBank/DDBJ whole genome shotgun (WGS) entry which is preliminary data.</text>
</comment>
<dbReference type="Pfam" id="PF02793">
    <property type="entry name" value="HRM"/>
    <property type="match status" value="1"/>
</dbReference>
<proteinExistence type="inferred from homology"/>
<evidence type="ECO:0000256" key="11">
    <source>
        <dbReference type="SAM" id="Phobius"/>
    </source>
</evidence>
<feature type="transmembrane region" description="Helical" evidence="11">
    <location>
        <begin position="57"/>
        <end position="80"/>
    </location>
</feature>
<keyword evidence="8 11" id="KW-0472">Membrane</keyword>
<evidence type="ECO:0000259" key="13">
    <source>
        <dbReference type="PROSITE" id="PS50261"/>
    </source>
</evidence>
<reference evidence="14" key="1">
    <citation type="thesis" date="2021" institute="BYU ScholarsArchive" country="Provo, UT, USA">
        <title>Applications of and Algorithms for Genome Assembly and Genomic Analyses with an Emphasis on Marine Teleosts.</title>
        <authorList>
            <person name="Pickett B.D."/>
        </authorList>
    </citation>
    <scope>NUCLEOTIDE SEQUENCE</scope>
    <source>
        <strain evidence="14">HI-2016</strain>
    </source>
</reference>
<keyword evidence="3" id="KW-1003">Cell membrane</keyword>
<protein>
    <submittedName>
        <fullName evidence="14">Uncharacterized protein</fullName>
    </submittedName>
</protein>
<dbReference type="Gene3D" id="1.20.1070.10">
    <property type="entry name" value="Rhodopsin 7-helix transmembrane proteins"/>
    <property type="match status" value="1"/>
</dbReference>
<evidence type="ECO:0000313" key="15">
    <source>
        <dbReference type="Proteomes" id="UP000824540"/>
    </source>
</evidence>
<keyword evidence="15" id="KW-1185">Reference proteome</keyword>
<dbReference type="InterPro" id="IPR001879">
    <property type="entry name" value="GPCR_2_extracellular_dom"/>
</dbReference>
<evidence type="ECO:0000256" key="8">
    <source>
        <dbReference type="ARBA" id="ARBA00023136"/>
    </source>
</evidence>
<dbReference type="GO" id="GO:0007189">
    <property type="term" value="P:adenylate cyclase-activating G protein-coupled receptor signaling pathway"/>
    <property type="evidence" value="ECO:0007669"/>
    <property type="project" value="TreeGrafter"/>
</dbReference>
<dbReference type="Proteomes" id="UP000824540">
    <property type="component" value="Unassembled WGS sequence"/>
</dbReference>
<dbReference type="PRINTS" id="PR01350">
    <property type="entry name" value="CTRFAMILY"/>
</dbReference>
<keyword evidence="5" id="KW-0732">Signal</keyword>
<dbReference type="GO" id="GO:0001635">
    <property type="term" value="F:calcitonin gene-related peptide receptor activity"/>
    <property type="evidence" value="ECO:0007669"/>
    <property type="project" value="TreeGrafter"/>
</dbReference>